<accession>A0A1M6SAZ3</accession>
<gene>
    <name evidence="3" type="ORF">SAMN02744037_02301</name>
</gene>
<evidence type="ECO:0000259" key="1">
    <source>
        <dbReference type="Pfam" id="PF01526"/>
    </source>
</evidence>
<dbReference type="InterPro" id="IPR025296">
    <property type="entry name" value="DUF4158"/>
</dbReference>
<dbReference type="InterPro" id="IPR002513">
    <property type="entry name" value="Tn3_Tnp_DDE_dom"/>
</dbReference>
<dbReference type="Pfam" id="PF13700">
    <property type="entry name" value="DUF4158"/>
    <property type="match status" value="1"/>
</dbReference>
<keyword evidence="4" id="KW-1185">Reference proteome</keyword>
<evidence type="ECO:0000259" key="2">
    <source>
        <dbReference type="Pfam" id="PF13700"/>
    </source>
</evidence>
<dbReference type="RefSeq" id="WP_072890142.1">
    <property type="nucleotide sequence ID" value="NZ_FRAE01000069.1"/>
</dbReference>
<reference evidence="4" key="1">
    <citation type="submission" date="2016-11" db="EMBL/GenBank/DDBJ databases">
        <authorList>
            <person name="Varghese N."/>
            <person name="Submissions S."/>
        </authorList>
    </citation>
    <scope>NUCLEOTIDE SEQUENCE [LARGE SCALE GENOMIC DNA]</scope>
    <source>
        <strain evidence="4">DSM 15518</strain>
    </source>
</reference>
<feature type="domain" description="DUF4158" evidence="2">
    <location>
        <begin position="6"/>
        <end position="153"/>
    </location>
</feature>
<protein>
    <submittedName>
        <fullName evidence="3">Tn3 transposase DDE domain-containing protein</fullName>
    </submittedName>
</protein>
<evidence type="ECO:0000313" key="4">
    <source>
        <dbReference type="Proteomes" id="UP000242497"/>
    </source>
</evidence>
<name>A0A1M6SAZ3_9FIRM</name>
<dbReference type="EMBL" id="FRAE01000069">
    <property type="protein sequence ID" value="SHK41876.1"/>
    <property type="molecule type" value="Genomic_DNA"/>
</dbReference>
<dbReference type="GO" id="GO:0006313">
    <property type="term" value="P:DNA transposition"/>
    <property type="evidence" value="ECO:0007669"/>
    <property type="project" value="InterPro"/>
</dbReference>
<evidence type="ECO:0000313" key="3">
    <source>
        <dbReference type="EMBL" id="SHK41876.1"/>
    </source>
</evidence>
<dbReference type="GO" id="GO:0004803">
    <property type="term" value="F:transposase activity"/>
    <property type="evidence" value="ECO:0007669"/>
    <property type="project" value="InterPro"/>
</dbReference>
<proteinExistence type="predicted"/>
<dbReference type="STRING" id="1123349.SAMN02744037_02301"/>
<dbReference type="OrthoDB" id="3538665at2"/>
<feature type="domain" description="Tn3 transposase DDE" evidence="1">
    <location>
        <begin position="575"/>
        <end position="644"/>
    </location>
</feature>
<dbReference type="AlphaFoldDB" id="A0A1M6SAZ3"/>
<organism evidence="3 4">
    <name type="scientific">Tepidibacter formicigenes DSM 15518</name>
    <dbReference type="NCBI Taxonomy" id="1123349"/>
    <lineage>
        <taxon>Bacteria</taxon>
        <taxon>Bacillati</taxon>
        <taxon>Bacillota</taxon>
        <taxon>Clostridia</taxon>
        <taxon>Peptostreptococcales</taxon>
        <taxon>Peptostreptococcaceae</taxon>
        <taxon>Tepidibacter</taxon>
    </lineage>
</organism>
<dbReference type="Pfam" id="PF01526">
    <property type="entry name" value="DDE_Tnp_Tn3"/>
    <property type="match status" value="1"/>
</dbReference>
<dbReference type="Proteomes" id="UP000242497">
    <property type="component" value="Unassembled WGS sequence"/>
</dbReference>
<sequence>MKQNWQMDELIEYFTFLPHELSSIGNKTGANRLGFAVLFKYFQYEARFPSNKSDIPKAIIQYIAKQLDLDPNTLYNYDWTGRSIQYHKAQIRDFFGFKLVTVNDTQEVTDWLIKHINHHNAEAEYLKTEAYKKFREMKIEPPTPERIDRIVKSVIHNYETQFFKETFSKIPKNSLSKIDILINNFISYDDSFLSFSELRSDPGRIGLESVFIETKKLRTIQEISLPDDLFQHVPYKILKKYKQRAISEDIRELRRHAEEARYTLLASFFYLRKMEIIDNIIELLILIIHRIGVRAERRVDKEIINDLKKVSGKTNILFKMAEIAIENPEGTIKDMIYPIVNEDTLKSLVKEFKNTGAAYKQKVHTVMRASFSRHYRRMVPEILNVLDFRSNNKIHKPVIEALELIKKYANDRFIYFSILDNIPIEGVIRPMWQNFIIERDEQGQERINRINYEICVLQALRDKLRCKEIWAVGAYKYRNPDENLPSDFEENIEEHYKALKKPMDVELLISNLKKEMTTSLIKLDEGILKNPKVRILSKGNGWISLSPSEPQPESKNLVKLKTEIAKLWPMTSLLDILKETDLQLSFTDYFKTMATHERLERSIIQKRLILSLYGLGSNTGLKRMSSGNHGEIYKDLLYIKRKFII</sequence>